<feature type="transmembrane region" description="Helical" evidence="1">
    <location>
        <begin position="38"/>
        <end position="60"/>
    </location>
</feature>
<sequence length="309" mass="34741">MGFDSVPSGIAASIFLALYTIYFAFTLAIVIKKGIKSVYSMLLLFGVFRVVGQMSAVIFAKLGAKHWQWLIVYLVFSAEGYFVLVLTTFRFLTIAQKRRHGTSWIRPTDEEMAKRRAGVTSLWGRYKTCSLSKNFHSVLIPANAFLVAGGSMLAGIDVNQIDKEHNKISASKGLRTAGQAIFLAETFVTVWLLLYCMIKEDVRDHTTYLIALASPFLIVRGVAGVLAIYIKQMNYYDMRNYTSEGLSPKFVVYEYTLTATMEFVAAAILISNYYIESYRIKRGAVYDREEQQDLKAKNSADDTVSSESK</sequence>
<dbReference type="OrthoDB" id="2560628at2759"/>
<dbReference type="AlphaFoldDB" id="A5DQJ0"/>
<keyword evidence="3" id="KW-1185">Reference proteome</keyword>
<dbReference type="HOGENOM" id="CLU_056040_1_0_1"/>
<dbReference type="GeneID" id="5124391"/>
<dbReference type="OMA" id="GYEHWQW"/>
<name>A5DQJ0_PICGU</name>
<dbReference type="RefSeq" id="XP_001482521.1">
    <property type="nucleotide sequence ID" value="XM_001482471.1"/>
</dbReference>
<dbReference type="EMBL" id="CH408161">
    <property type="protein sequence ID" value="EDK41443.1"/>
    <property type="molecule type" value="Genomic_DNA"/>
</dbReference>
<evidence type="ECO:0000313" key="2">
    <source>
        <dbReference type="EMBL" id="EDK41443.1"/>
    </source>
</evidence>
<dbReference type="Proteomes" id="UP000001997">
    <property type="component" value="Unassembled WGS sequence"/>
</dbReference>
<feature type="transmembrane region" description="Helical" evidence="1">
    <location>
        <begin position="6"/>
        <end position="31"/>
    </location>
</feature>
<keyword evidence="1" id="KW-0812">Transmembrane</keyword>
<feature type="transmembrane region" description="Helical" evidence="1">
    <location>
        <begin position="208"/>
        <end position="230"/>
    </location>
</feature>
<proteinExistence type="predicted"/>
<feature type="transmembrane region" description="Helical" evidence="1">
    <location>
        <begin position="250"/>
        <end position="275"/>
    </location>
</feature>
<feature type="transmembrane region" description="Helical" evidence="1">
    <location>
        <begin position="176"/>
        <end position="196"/>
    </location>
</feature>
<keyword evidence="1" id="KW-1133">Transmembrane helix</keyword>
<reference evidence="2 3" key="1">
    <citation type="journal article" date="2009" name="Nature">
        <title>Evolution of pathogenicity and sexual reproduction in eight Candida genomes.</title>
        <authorList>
            <person name="Butler G."/>
            <person name="Rasmussen M.D."/>
            <person name="Lin M.F."/>
            <person name="Santos M.A."/>
            <person name="Sakthikumar S."/>
            <person name="Munro C.A."/>
            <person name="Rheinbay E."/>
            <person name="Grabherr M."/>
            <person name="Forche A."/>
            <person name="Reedy J.L."/>
            <person name="Agrafioti I."/>
            <person name="Arnaud M.B."/>
            <person name="Bates S."/>
            <person name="Brown A.J."/>
            <person name="Brunke S."/>
            <person name="Costanzo M.C."/>
            <person name="Fitzpatrick D.A."/>
            <person name="de Groot P.W."/>
            <person name="Harris D."/>
            <person name="Hoyer L.L."/>
            <person name="Hube B."/>
            <person name="Klis F.M."/>
            <person name="Kodira C."/>
            <person name="Lennard N."/>
            <person name="Logue M.E."/>
            <person name="Martin R."/>
            <person name="Neiman A.M."/>
            <person name="Nikolaou E."/>
            <person name="Quail M.A."/>
            <person name="Quinn J."/>
            <person name="Santos M.C."/>
            <person name="Schmitzberger F.F."/>
            <person name="Sherlock G."/>
            <person name="Shah P."/>
            <person name="Silverstein K.A."/>
            <person name="Skrzypek M.S."/>
            <person name="Soll D."/>
            <person name="Staggs R."/>
            <person name="Stansfield I."/>
            <person name="Stumpf M.P."/>
            <person name="Sudbery P.E."/>
            <person name="Srikantha T."/>
            <person name="Zeng Q."/>
            <person name="Berman J."/>
            <person name="Berriman M."/>
            <person name="Heitman J."/>
            <person name="Gow N.A."/>
            <person name="Lorenz M.C."/>
            <person name="Birren B.W."/>
            <person name="Kellis M."/>
            <person name="Cuomo C.A."/>
        </authorList>
    </citation>
    <scope>NUCLEOTIDE SEQUENCE [LARGE SCALE GENOMIC DNA]</scope>
    <source>
        <strain evidence="3">ATCC 6260 / CBS 566 / DSM 6381 / JCM 1539 / NBRC 10279 / NRRL Y-324</strain>
    </source>
</reference>
<organism evidence="2 3">
    <name type="scientific">Meyerozyma guilliermondii (strain ATCC 6260 / CBS 566 / DSM 6381 / JCM 1539 / NBRC 10279 / NRRL Y-324)</name>
    <name type="common">Yeast</name>
    <name type="synonym">Candida guilliermondii</name>
    <dbReference type="NCBI Taxonomy" id="294746"/>
    <lineage>
        <taxon>Eukaryota</taxon>
        <taxon>Fungi</taxon>
        <taxon>Dikarya</taxon>
        <taxon>Ascomycota</taxon>
        <taxon>Saccharomycotina</taxon>
        <taxon>Pichiomycetes</taxon>
        <taxon>Debaryomycetaceae</taxon>
        <taxon>Meyerozyma</taxon>
    </lineage>
</organism>
<gene>
    <name evidence="2" type="ORF">PGUG_05541</name>
</gene>
<evidence type="ECO:0000256" key="1">
    <source>
        <dbReference type="SAM" id="Phobius"/>
    </source>
</evidence>
<dbReference type="VEuPathDB" id="FungiDB:PGUG_05541"/>
<keyword evidence="1" id="KW-0472">Membrane</keyword>
<feature type="transmembrane region" description="Helical" evidence="1">
    <location>
        <begin position="135"/>
        <end position="156"/>
    </location>
</feature>
<dbReference type="PANTHER" id="PTHR42109">
    <property type="entry name" value="UNPLACED GENOMIC SCAFFOLD UM_SCAF_CONTIG_1.265, WHOLE GENOME SHOTGUN SEQUENCE"/>
    <property type="match status" value="1"/>
</dbReference>
<dbReference type="InParanoid" id="A5DQJ0"/>
<dbReference type="eggNOG" id="ENOG502S6RY">
    <property type="taxonomic scope" value="Eukaryota"/>
</dbReference>
<evidence type="ECO:0000313" key="3">
    <source>
        <dbReference type="Proteomes" id="UP000001997"/>
    </source>
</evidence>
<protein>
    <submittedName>
        <fullName evidence="2">Uncharacterized protein</fullName>
    </submittedName>
</protein>
<dbReference type="PANTHER" id="PTHR42109:SF2">
    <property type="entry name" value="INTEGRAL MEMBRANE PROTEIN"/>
    <property type="match status" value="1"/>
</dbReference>
<accession>A5DQJ0</accession>
<feature type="transmembrane region" description="Helical" evidence="1">
    <location>
        <begin position="66"/>
        <end position="89"/>
    </location>
</feature>
<dbReference type="KEGG" id="pgu:PGUG_05541"/>